<comment type="caution">
    <text evidence="1">The sequence shown here is derived from an EMBL/GenBank/DDBJ whole genome shotgun (WGS) entry which is preliminary data.</text>
</comment>
<dbReference type="EMBL" id="CAKOFQ010006799">
    <property type="protein sequence ID" value="CAH1972516.1"/>
    <property type="molecule type" value="Genomic_DNA"/>
</dbReference>
<proteinExistence type="predicted"/>
<evidence type="ECO:0000313" key="1">
    <source>
        <dbReference type="EMBL" id="CAH1972516.1"/>
    </source>
</evidence>
<keyword evidence="2" id="KW-1185">Reference proteome</keyword>
<sequence length="83" mass="8910">MSYEAPLRTIFENSAEHLCYALSRAVLKATGLPLPRKGGLPATGVAHPDDGVCRLNALRATLSLSVWPPPPVRTIGRESRACD</sequence>
<accession>A0A9P0P621</accession>
<dbReference type="AlphaFoldDB" id="A0A9P0P621"/>
<reference evidence="1" key="1">
    <citation type="submission" date="2022-03" db="EMBL/GenBank/DDBJ databases">
        <authorList>
            <person name="Sayadi A."/>
        </authorList>
    </citation>
    <scope>NUCLEOTIDE SEQUENCE</scope>
</reference>
<protein>
    <submittedName>
        <fullName evidence="1">Uncharacterized protein</fullName>
    </submittedName>
</protein>
<evidence type="ECO:0000313" key="2">
    <source>
        <dbReference type="Proteomes" id="UP001152888"/>
    </source>
</evidence>
<dbReference type="Proteomes" id="UP001152888">
    <property type="component" value="Unassembled WGS sequence"/>
</dbReference>
<gene>
    <name evidence="1" type="ORF">ACAOBT_LOCUS10042</name>
</gene>
<name>A0A9P0P621_ACAOB</name>
<organism evidence="1 2">
    <name type="scientific">Acanthoscelides obtectus</name>
    <name type="common">Bean weevil</name>
    <name type="synonym">Bruchus obtectus</name>
    <dbReference type="NCBI Taxonomy" id="200917"/>
    <lineage>
        <taxon>Eukaryota</taxon>
        <taxon>Metazoa</taxon>
        <taxon>Ecdysozoa</taxon>
        <taxon>Arthropoda</taxon>
        <taxon>Hexapoda</taxon>
        <taxon>Insecta</taxon>
        <taxon>Pterygota</taxon>
        <taxon>Neoptera</taxon>
        <taxon>Endopterygota</taxon>
        <taxon>Coleoptera</taxon>
        <taxon>Polyphaga</taxon>
        <taxon>Cucujiformia</taxon>
        <taxon>Chrysomeloidea</taxon>
        <taxon>Chrysomelidae</taxon>
        <taxon>Bruchinae</taxon>
        <taxon>Bruchini</taxon>
        <taxon>Acanthoscelides</taxon>
    </lineage>
</organism>